<sequence length="824" mass="93253">MARGKNRGLDFRQVVEFLSYLRAEKPLLPGLICLVILGWAIERWVFSFSNWVPLVVAVWATLQYGDYQRRILVEDLNRKWKRVILNASPVTPLEPCEWMNRLLTEIWSNFLNPKLSRRFSSLVEKRLRHKKSRLMEKVELMEFSLGSCPPSFGLQGTRWSMAGDQNRFVRYIPCLVIMQRILRMAFNWDTSDISILLAAKLAKPLPGTARIIINSLYIKGDLLFMPVLDGKAILFSFVSVPEVRIGIAFGSGVSQTLPVTELPGVSSWLVKLLTDTLVKTMVEPRRRCYYLPAVELKKKAVNGIILVRIVSASHLSGTNSKGISVDLVDNKDLQTFVEVELGELTRRTEVRKGMTPWWDSTFNMVLHDESGILRLHLYEFSSNNVKHNYIASCEIKVRYGADDSTIFWAIGPDSSVIASHAEFCGKEVEMVVPFEGLNSGEITVRLVLKEWQFSDGSHSVNNLTPTRSSLNGSSSIFSRTGRKLSITVIEGKDLVANDRNGRCEPYIKLHYGKDQQRTRTAHTSNPVWNHKFEFDEIGGGEYLKVKCYCQEMFGVDNIGSARVNLEGLVEGSVRDVWVPLEKVNSGEIRLRIEVFKSDEGSQGSSMGGRNGWIELVLIEAKDLVAADLRGTSDPYVRVYYGNLKRSTKVMYKTLNPRWNQTLEFPDDGSPLELHVKDHNALLPTSSIGNCIVEYQRLPPNEPFNKWIPLQGVTKGEINVRITRKVPDLPRRTSLDSEPSLTTSYKISGEMKHMATKLQSLIEEGNMEELATVAGEIERLQDVQEDYMVQLETEQMLLLTKIKELGQEILNSSPPLSRKSSNSNI</sequence>
<evidence type="ECO:0000313" key="1">
    <source>
        <dbReference type="EMBL" id="KAI4365827.1"/>
    </source>
</evidence>
<name>A0ACB9QK28_9MYRT</name>
<accession>A0ACB9QK28</accession>
<reference evidence="2" key="1">
    <citation type="journal article" date="2023" name="Front. Plant Sci.">
        <title>Chromosomal-level genome assembly of Melastoma candidum provides insights into trichome evolution.</title>
        <authorList>
            <person name="Zhong Y."/>
            <person name="Wu W."/>
            <person name="Sun C."/>
            <person name="Zou P."/>
            <person name="Liu Y."/>
            <person name="Dai S."/>
            <person name="Zhou R."/>
        </authorList>
    </citation>
    <scope>NUCLEOTIDE SEQUENCE [LARGE SCALE GENOMIC DNA]</scope>
</reference>
<gene>
    <name evidence="1" type="ORF">MLD38_021779</name>
</gene>
<comment type="caution">
    <text evidence="1">The sequence shown here is derived from an EMBL/GenBank/DDBJ whole genome shotgun (WGS) entry which is preliminary data.</text>
</comment>
<protein>
    <submittedName>
        <fullName evidence="1">Uncharacterized protein</fullName>
    </submittedName>
</protein>
<dbReference type="Proteomes" id="UP001057402">
    <property type="component" value="Chromosome 6"/>
</dbReference>
<dbReference type="EMBL" id="CM042885">
    <property type="protein sequence ID" value="KAI4365827.1"/>
    <property type="molecule type" value="Genomic_DNA"/>
</dbReference>
<evidence type="ECO:0000313" key="2">
    <source>
        <dbReference type="Proteomes" id="UP001057402"/>
    </source>
</evidence>
<keyword evidence="2" id="KW-1185">Reference proteome</keyword>
<organism evidence="1 2">
    <name type="scientific">Melastoma candidum</name>
    <dbReference type="NCBI Taxonomy" id="119954"/>
    <lineage>
        <taxon>Eukaryota</taxon>
        <taxon>Viridiplantae</taxon>
        <taxon>Streptophyta</taxon>
        <taxon>Embryophyta</taxon>
        <taxon>Tracheophyta</taxon>
        <taxon>Spermatophyta</taxon>
        <taxon>Magnoliopsida</taxon>
        <taxon>eudicotyledons</taxon>
        <taxon>Gunneridae</taxon>
        <taxon>Pentapetalae</taxon>
        <taxon>rosids</taxon>
        <taxon>malvids</taxon>
        <taxon>Myrtales</taxon>
        <taxon>Melastomataceae</taxon>
        <taxon>Melastomatoideae</taxon>
        <taxon>Melastomateae</taxon>
        <taxon>Melastoma</taxon>
    </lineage>
</organism>
<proteinExistence type="predicted"/>